<proteinExistence type="predicted"/>
<sequence length="124" mass="13589">MTFAPANINKAVDFDTGFPVSFAFHTTSLRHPEANTAPGVSITAEDINPITTQEQSYKPLLRKAKHTIGRAMVAFEAPVPQKDSNFTVAPATKDTDLGKRKNSRRFWKKWLPGGLFNSGPGGME</sequence>
<name>A0ABR1RKE3_9PEZI</name>
<dbReference type="EMBL" id="JAQQWI010000013">
    <property type="protein sequence ID" value="KAK8013741.1"/>
    <property type="molecule type" value="Genomic_DNA"/>
</dbReference>
<reference evidence="1 2" key="1">
    <citation type="submission" date="2023-01" db="EMBL/GenBank/DDBJ databases">
        <title>Analysis of 21 Apiospora genomes using comparative genomics revels a genus with tremendous synthesis potential of carbohydrate active enzymes and secondary metabolites.</title>
        <authorList>
            <person name="Sorensen T."/>
        </authorList>
    </citation>
    <scope>NUCLEOTIDE SEQUENCE [LARGE SCALE GENOMIC DNA]</scope>
    <source>
        <strain evidence="1 2">CBS 20057</strain>
    </source>
</reference>
<dbReference type="Proteomes" id="UP001396898">
    <property type="component" value="Unassembled WGS sequence"/>
</dbReference>
<keyword evidence="2" id="KW-1185">Reference proteome</keyword>
<evidence type="ECO:0000313" key="1">
    <source>
        <dbReference type="EMBL" id="KAK8013741.1"/>
    </source>
</evidence>
<comment type="caution">
    <text evidence="1">The sequence shown here is derived from an EMBL/GenBank/DDBJ whole genome shotgun (WGS) entry which is preliminary data.</text>
</comment>
<evidence type="ECO:0000313" key="2">
    <source>
        <dbReference type="Proteomes" id="UP001396898"/>
    </source>
</evidence>
<gene>
    <name evidence="1" type="ORF">PG991_009334</name>
</gene>
<protein>
    <submittedName>
        <fullName evidence="1">Uncharacterized protein</fullName>
    </submittedName>
</protein>
<accession>A0ABR1RKE3</accession>
<organism evidence="1 2">
    <name type="scientific">Apiospora marii</name>
    <dbReference type="NCBI Taxonomy" id="335849"/>
    <lineage>
        <taxon>Eukaryota</taxon>
        <taxon>Fungi</taxon>
        <taxon>Dikarya</taxon>
        <taxon>Ascomycota</taxon>
        <taxon>Pezizomycotina</taxon>
        <taxon>Sordariomycetes</taxon>
        <taxon>Xylariomycetidae</taxon>
        <taxon>Amphisphaeriales</taxon>
        <taxon>Apiosporaceae</taxon>
        <taxon>Apiospora</taxon>
    </lineage>
</organism>